<sequence length="115" mass="12711">MTRQQIQRMRQITTCLPSCAWPEEDEDTRQHTPLQSDQDNSNIPNKADSPKSSKDDHNNKISGRNHSHPEEGEVEVDEGAERPGSSPASSTECLSFSDSLYDSFSSNPSLSSSDT</sequence>
<protein>
    <submittedName>
        <fullName evidence="2">NCKAP5 protein</fullName>
    </submittedName>
</protein>
<dbReference type="AlphaFoldDB" id="A0A8J9Z903"/>
<proteinExistence type="predicted"/>
<evidence type="ECO:0000256" key="1">
    <source>
        <dbReference type="SAM" id="MobiDB-lite"/>
    </source>
</evidence>
<reference evidence="2" key="1">
    <citation type="submission" date="2022-01" db="EMBL/GenBank/DDBJ databases">
        <authorList>
            <person name="Braso-Vives M."/>
        </authorList>
    </citation>
    <scope>NUCLEOTIDE SEQUENCE</scope>
</reference>
<name>A0A8J9Z903_BRALA</name>
<feature type="compositionally biased region" description="Polar residues" evidence="1">
    <location>
        <begin position="31"/>
        <end position="44"/>
    </location>
</feature>
<gene>
    <name evidence="2" type="primary">NCKAP5</name>
    <name evidence="2" type="ORF">BLAG_LOCUS10423</name>
</gene>
<feature type="compositionally biased region" description="Low complexity" evidence="1">
    <location>
        <begin position="94"/>
        <end position="115"/>
    </location>
</feature>
<dbReference type="Proteomes" id="UP000838412">
    <property type="component" value="Chromosome 17"/>
</dbReference>
<evidence type="ECO:0000313" key="3">
    <source>
        <dbReference type="Proteomes" id="UP000838412"/>
    </source>
</evidence>
<dbReference type="EMBL" id="OV696702">
    <property type="protein sequence ID" value="CAH1249252.1"/>
    <property type="molecule type" value="Genomic_DNA"/>
</dbReference>
<keyword evidence="3" id="KW-1185">Reference proteome</keyword>
<organism evidence="2 3">
    <name type="scientific">Branchiostoma lanceolatum</name>
    <name type="common">Common lancelet</name>
    <name type="synonym">Amphioxus lanceolatum</name>
    <dbReference type="NCBI Taxonomy" id="7740"/>
    <lineage>
        <taxon>Eukaryota</taxon>
        <taxon>Metazoa</taxon>
        <taxon>Chordata</taxon>
        <taxon>Cephalochordata</taxon>
        <taxon>Leptocardii</taxon>
        <taxon>Amphioxiformes</taxon>
        <taxon>Branchiostomatidae</taxon>
        <taxon>Branchiostoma</taxon>
    </lineage>
</organism>
<evidence type="ECO:0000313" key="2">
    <source>
        <dbReference type="EMBL" id="CAH1249252.1"/>
    </source>
</evidence>
<feature type="compositionally biased region" description="Basic and acidic residues" evidence="1">
    <location>
        <begin position="48"/>
        <end position="59"/>
    </location>
</feature>
<accession>A0A8J9Z903</accession>
<feature type="region of interest" description="Disordered" evidence="1">
    <location>
        <begin position="18"/>
        <end position="115"/>
    </location>
</feature>